<name>A0A9P0B292_BRAAE</name>
<evidence type="ECO:0000313" key="2">
    <source>
        <dbReference type="EMBL" id="CAH0552525.1"/>
    </source>
</evidence>
<dbReference type="OrthoDB" id="10531886at2759"/>
<sequence length="113" mass="13063">MSGYRKKFSGAEYPKRKTEESTKIDNLLKQIPKISGFMTSSNRFNAARTKLQESQADLSSVVQIYSSLALFLQDMRDRQFSEYEEKVKALSGVHDYDTRRKKKPEEFSQTSHG</sequence>
<feature type="region of interest" description="Disordered" evidence="1">
    <location>
        <begin position="1"/>
        <end position="21"/>
    </location>
</feature>
<proteinExistence type="predicted"/>
<keyword evidence="3" id="KW-1185">Reference proteome</keyword>
<dbReference type="AlphaFoldDB" id="A0A9P0B292"/>
<feature type="compositionally biased region" description="Basic and acidic residues" evidence="1">
    <location>
        <begin position="93"/>
        <end position="106"/>
    </location>
</feature>
<reference evidence="2" key="1">
    <citation type="submission" date="2021-12" db="EMBL/GenBank/DDBJ databases">
        <authorList>
            <person name="King R."/>
        </authorList>
    </citation>
    <scope>NUCLEOTIDE SEQUENCE</scope>
</reference>
<dbReference type="EMBL" id="OV121134">
    <property type="protein sequence ID" value="CAH0552525.1"/>
    <property type="molecule type" value="Genomic_DNA"/>
</dbReference>
<feature type="region of interest" description="Disordered" evidence="1">
    <location>
        <begin position="93"/>
        <end position="113"/>
    </location>
</feature>
<dbReference type="Proteomes" id="UP001154078">
    <property type="component" value="Chromosome 3"/>
</dbReference>
<gene>
    <name evidence="2" type="ORF">MELIAE_LOCUS4733</name>
</gene>
<evidence type="ECO:0000313" key="3">
    <source>
        <dbReference type="Proteomes" id="UP001154078"/>
    </source>
</evidence>
<organism evidence="2 3">
    <name type="scientific">Brassicogethes aeneus</name>
    <name type="common">Rape pollen beetle</name>
    <name type="synonym">Meligethes aeneus</name>
    <dbReference type="NCBI Taxonomy" id="1431903"/>
    <lineage>
        <taxon>Eukaryota</taxon>
        <taxon>Metazoa</taxon>
        <taxon>Ecdysozoa</taxon>
        <taxon>Arthropoda</taxon>
        <taxon>Hexapoda</taxon>
        <taxon>Insecta</taxon>
        <taxon>Pterygota</taxon>
        <taxon>Neoptera</taxon>
        <taxon>Endopterygota</taxon>
        <taxon>Coleoptera</taxon>
        <taxon>Polyphaga</taxon>
        <taxon>Cucujiformia</taxon>
        <taxon>Nitidulidae</taxon>
        <taxon>Meligethinae</taxon>
        <taxon>Brassicogethes</taxon>
    </lineage>
</organism>
<protein>
    <submittedName>
        <fullName evidence="2">Uncharacterized protein</fullName>
    </submittedName>
</protein>
<accession>A0A9P0B292</accession>
<evidence type="ECO:0000256" key="1">
    <source>
        <dbReference type="SAM" id="MobiDB-lite"/>
    </source>
</evidence>